<gene>
    <name evidence="2" type="ORF">BWY73_00465</name>
</gene>
<sequence>MTKETRSLGQRLISLEEGQTFLRRGWHASDLHVHTFFSHDVLPSRSLDPLTLYEKARRQGFRYITFTDHDTMAAYDRIGWTREGLVPGVEITIRDRKRVGHTLHINVYQLNRDQFQDLDAIRREANLEKLVAYLKSADLPFIYNHPFWFETRERPSYAVIQDVIHLFPVVEYNMHRVKQKNRLTLKLARKYGKGLVAATDTHIGDLGRAQTFAPGETFREFYDNIRAGNACLLAQDLTLDSLKKEMNAWIELIFKLDITTIEKTKYTGIKPIDCFINTFTRSRLKKSTPINRTARVVARSISKTGAPAIFYLKKQNLTARHIDRQLDLDPDLDLELG</sequence>
<dbReference type="EMBL" id="MWAK01000042">
    <property type="protein sequence ID" value="OPZ93143.1"/>
    <property type="molecule type" value="Genomic_DNA"/>
</dbReference>
<organism evidence="2">
    <name type="scientific">candidate division TA06 bacterium ADurb.Bin417</name>
    <dbReference type="NCBI Taxonomy" id="1852828"/>
    <lineage>
        <taxon>Bacteria</taxon>
        <taxon>Bacteria division TA06</taxon>
    </lineage>
</organism>
<proteinExistence type="predicted"/>
<comment type="caution">
    <text evidence="2">The sequence shown here is derived from an EMBL/GenBank/DDBJ whole genome shotgun (WGS) entry which is preliminary data.</text>
</comment>
<dbReference type="Gene3D" id="3.20.20.140">
    <property type="entry name" value="Metal-dependent hydrolases"/>
    <property type="match status" value="1"/>
</dbReference>
<evidence type="ECO:0000259" key="1">
    <source>
        <dbReference type="SMART" id="SM00481"/>
    </source>
</evidence>
<name>A0A1V5MIT2_UNCT6</name>
<dbReference type="PANTHER" id="PTHR42924">
    <property type="entry name" value="EXONUCLEASE"/>
    <property type="match status" value="1"/>
</dbReference>
<dbReference type="Proteomes" id="UP000485484">
    <property type="component" value="Unassembled WGS sequence"/>
</dbReference>
<accession>A0A1V5MIT2</accession>
<dbReference type="InterPro" id="IPR003141">
    <property type="entry name" value="Pol/His_phosphatase_N"/>
</dbReference>
<dbReference type="GO" id="GO:0004534">
    <property type="term" value="F:5'-3' RNA exonuclease activity"/>
    <property type="evidence" value="ECO:0007669"/>
    <property type="project" value="TreeGrafter"/>
</dbReference>
<reference evidence="2" key="1">
    <citation type="submission" date="2017-02" db="EMBL/GenBank/DDBJ databases">
        <title>Delving into the versatile metabolic prowess of the omnipresent phylum Bacteroidetes.</title>
        <authorList>
            <person name="Nobu M.K."/>
            <person name="Mei R."/>
            <person name="Narihiro T."/>
            <person name="Kuroda K."/>
            <person name="Liu W.-T."/>
        </authorList>
    </citation>
    <scope>NUCLEOTIDE SEQUENCE</scope>
    <source>
        <strain evidence="2">ADurb.Bin417</strain>
    </source>
</reference>
<dbReference type="SUPFAM" id="SSF89550">
    <property type="entry name" value="PHP domain-like"/>
    <property type="match status" value="1"/>
</dbReference>
<evidence type="ECO:0000313" key="2">
    <source>
        <dbReference type="EMBL" id="OPZ93143.1"/>
    </source>
</evidence>
<protein>
    <submittedName>
        <fullName evidence="2">PHP domain protein</fullName>
    </submittedName>
</protein>
<dbReference type="PANTHER" id="PTHR42924:SF18">
    <property type="entry name" value="POLYMERASE_HISTIDINOL PHOSPHATASE N-TERMINAL DOMAIN-CONTAINING PROTEIN"/>
    <property type="match status" value="1"/>
</dbReference>
<feature type="domain" description="Polymerase/histidinol phosphatase N-terminal" evidence="1">
    <location>
        <begin position="29"/>
        <end position="95"/>
    </location>
</feature>
<dbReference type="AlphaFoldDB" id="A0A1V5MIT2"/>
<dbReference type="GO" id="GO:0035312">
    <property type="term" value="F:5'-3' DNA exonuclease activity"/>
    <property type="evidence" value="ECO:0007669"/>
    <property type="project" value="TreeGrafter"/>
</dbReference>
<dbReference type="InterPro" id="IPR052018">
    <property type="entry name" value="PHP_domain"/>
</dbReference>
<dbReference type="InterPro" id="IPR016195">
    <property type="entry name" value="Pol/histidinol_Pase-like"/>
</dbReference>
<dbReference type="SMART" id="SM00481">
    <property type="entry name" value="POLIIIAc"/>
    <property type="match status" value="1"/>
</dbReference>